<proteinExistence type="predicted"/>
<gene>
    <name evidence="1" type="ORF">A3D71_00415</name>
</gene>
<organism evidence="1 2">
    <name type="scientific">Candidatus Kaiserbacteria bacterium RIFCSPHIGHO2_02_FULL_55_20</name>
    <dbReference type="NCBI Taxonomy" id="1798497"/>
    <lineage>
        <taxon>Bacteria</taxon>
        <taxon>Candidatus Kaiseribacteriota</taxon>
    </lineage>
</organism>
<comment type="caution">
    <text evidence="1">The sequence shown here is derived from an EMBL/GenBank/DDBJ whole genome shotgun (WGS) entry which is preliminary data.</text>
</comment>
<name>A0A1F6DX77_9BACT</name>
<dbReference type="EMBL" id="MFLK01000022">
    <property type="protein sequence ID" value="OGG66029.1"/>
    <property type="molecule type" value="Genomic_DNA"/>
</dbReference>
<evidence type="ECO:0000313" key="2">
    <source>
        <dbReference type="Proteomes" id="UP000177652"/>
    </source>
</evidence>
<dbReference type="Proteomes" id="UP000177652">
    <property type="component" value="Unassembled WGS sequence"/>
</dbReference>
<dbReference type="AlphaFoldDB" id="A0A1F6DX77"/>
<reference evidence="1 2" key="1">
    <citation type="journal article" date="2016" name="Nat. Commun.">
        <title>Thousands of microbial genomes shed light on interconnected biogeochemical processes in an aquifer system.</title>
        <authorList>
            <person name="Anantharaman K."/>
            <person name="Brown C.T."/>
            <person name="Hug L.A."/>
            <person name="Sharon I."/>
            <person name="Castelle C.J."/>
            <person name="Probst A.J."/>
            <person name="Thomas B.C."/>
            <person name="Singh A."/>
            <person name="Wilkins M.J."/>
            <person name="Karaoz U."/>
            <person name="Brodie E.L."/>
            <person name="Williams K.H."/>
            <person name="Hubbard S.S."/>
            <person name="Banfield J.F."/>
        </authorList>
    </citation>
    <scope>NUCLEOTIDE SEQUENCE [LARGE SCALE GENOMIC DNA]</scope>
</reference>
<dbReference type="InterPro" id="IPR043731">
    <property type="entry name" value="DUF5674"/>
</dbReference>
<sequence length="118" mass="12945">MEILIVREPVSEETLDALAQAWHGTLVKGVADVGRDVVALGGDWHMDANNILIADGSQQENVWGFNIYPKERSDSALEYISLINIRPAQGNKAMELADEALRGKIKEIVSKLVPHLGL</sequence>
<accession>A0A1F6DX77</accession>
<protein>
    <submittedName>
        <fullName evidence="1">Uncharacterized protein</fullName>
    </submittedName>
</protein>
<evidence type="ECO:0000313" key="1">
    <source>
        <dbReference type="EMBL" id="OGG66029.1"/>
    </source>
</evidence>
<dbReference type="Pfam" id="PF18924">
    <property type="entry name" value="DUF5674"/>
    <property type="match status" value="1"/>
</dbReference>
<dbReference type="STRING" id="1798497.A3D71_00415"/>